<evidence type="ECO:0000313" key="2">
    <source>
        <dbReference type="Proteomes" id="UP000002217"/>
    </source>
</evidence>
<dbReference type="KEGG" id="dae:Dtox_2439"/>
<keyword evidence="2" id="KW-1185">Reference proteome</keyword>
<dbReference type="AlphaFoldDB" id="C8W0J3"/>
<evidence type="ECO:0008006" key="3">
    <source>
        <dbReference type="Google" id="ProtNLM"/>
    </source>
</evidence>
<dbReference type="STRING" id="485916.Dtox_2439"/>
<reference evidence="1 2" key="1">
    <citation type="journal article" date="2009" name="Stand. Genomic Sci.">
        <title>Complete genome sequence of Desulfotomaculum acetoxidans type strain (5575).</title>
        <authorList>
            <person name="Spring S."/>
            <person name="Lapidus A."/>
            <person name="Schroder M."/>
            <person name="Gleim D."/>
            <person name="Sims D."/>
            <person name="Meincke L."/>
            <person name="Glavina Del Rio T."/>
            <person name="Tice H."/>
            <person name="Copeland A."/>
            <person name="Cheng J.F."/>
            <person name="Lucas S."/>
            <person name="Chen F."/>
            <person name="Nolan M."/>
            <person name="Bruce D."/>
            <person name="Goodwin L."/>
            <person name="Pitluck S."/>
            <person name="Ivanova N."/>
            <person name="Mavromatis K."/>
            <person name="Mikhailova N."/>
            <person name="Pati A."/>
            <person name="Chen A."/>
            <person name="Palaniappan K."/>
            <person name="Land M."/>
            <person name="Hauser L."/>
            <person name="Chang Y.J."/>
            <person name="Jeffries C.D."/>
            <person name="Chain P."/>
            <person name="Saunders E."/>
            <person name="Brettin T."/>
            <person name="Detter J.C."/>
            <person name="Goker M."/>
            <person name="Bristow J."/>
            <person name="Eisen J.A."/>
            <person name="Markowitz V."/>
            <person name="Hugenholtz P."/>
            <person name="Kyrpides N.C."/>
            <person name="Klenk H.P."/>
            <person name="Han C."/>
        </authorList>
    </citation>
    <scope>NUCLEOTIDE SEQUENCE [LARGE SCALE GENOMIC DNA]</scope>
    <source>
        <strain evidence="2">ATCC 49208 / DSM 771 / VKM B-1644</strain>
    </source>
</reference>
<dbReference type="HOGENOM" id="CLU_899336_0_0_9"/>
<dbReference type="OrthoDB" id="2678867at2"/>
<dbReference type="Proteomes" id="UP000002217">
    <property type="component" value="Chromosome"/>
</dbReference>
<dbReference type="EMBL" id="CP001720">
    <property type="protein sequence ID" value="ACV63248.1"/>
    <property type="molecule type" value="Genomic_DNA"/>
</dbReference>
<proteinExistence type="predicted"/>
<organism evidence="1 2">
    <name type="scientific">Desulfofarcimen acetoxidans (strain ATCC 49208 / DSM 771 / KCTC 5769 / VKM B-1644 / 5575)</name>
    <name type="common">Desulfotomaculum acetoxidans</name>
    <dbReference type="NCBI Taxonomy" id="485916"/>
    <lineage>
        <taxon>Bacteria</taxon>
        <taxon>Bacillati</taxon>
        <taxon>Bacillota</taxon>
        <taxon>Clostridia</taxon>
        <taxon>Eubacteriales</taxon>
        <taxon>Peptococcaceae</taxon>
        <taxon>Desulfofarcimen</taxon>
    </lineage>
</organism>
<accession>C8W0J3</accession>
<gene>
    <name evidence="1" type="ordered locus">Dtox_2439</name>
</gene>
<protein>
    <recommendedName>
        <fullName evidence="3">CHAT domain-containing protein</fullName>
    </recommendedName>
</protein>
<sequence length="309" mass="36127">MNIYHFFPSSIGIRFLETLSKILRYEFGVRYQVFSKLKNLYDELCSRNQSSDIILITAHGTENCIYGEGIHGDEEKITLENSHLFSNSFVFAFSCSTAKLGQQMVDKNKVITYIGFNKDIPLAVKQQKSPEFVNELNKLLKEIYTQAVTRALDEFIKNGLTALEFVRLLQKRLLEIYVHAISLEPQKLATQFSISHRTANNETFYMRMSTHLLATINAVSSMIELYGERGFMPLVCINEWDTKKIIERLNRLEDTIRDEYPAHFYIHYVMSQLYCALKDNTNMYKHLRIVENMNPEYYRQLTNQMTKIS</sequence>
<evidence type="ECO:0000313" key="1">
    <source>
        <dbReference type="EMBL" id="ACV63248.1"/>
    </source>
</evidence>
<dbReference type="RefSeq" id="WP_015757949.1">
    <property type="nucleotide sequence ID" value="NC_013216.1"/>
</dbReference>
<name>C8W0J3_DESAS</name>